<sequence>MIVAIHQPQYLPWLGYFDKIDRADAFVFLDTVQFKKNEFQNRNRIKGTGGAQWLTVPVFQRHGQRISEVAINNTDKWQKKHVMAVLSCYGKAPFFGEYFGAFEELLSRPWEGLSSLNMETVRLIASILKIETEFYTASELGDFPEERDGRLVQIVKELGADTYLAGAGGREYMDTDIYADSGIEVVFQDFKHPAYPQLFGEFVPYLSVVDLIFNAGKSSLDYIRGNT</sequence>
<evidence type="ECO:0000313" key="1">
    <source>
        <dbReference type="EMBL" id="MBN1573285.1"/>
    </source>
</evidence>
<organism evidence="1 2">
    <name type="scientific">Candidatus Zymogenus saltonus</name>
    <dbReference type="NCBI Taxonomy" id="2844893"/>
    <lineage>
        <taxon>Bacteria</taxon>
        <taxon>Deltaproteobacteria</taxon>
        <taxon>Candidatus Zymogenia</taxon>
        <taxon>Candidatus Zymogeniales</taxon>
        <taxon>Candidatus Zymogenaceae</taxon>
        <taxon>Candidatus Zymogenus</taxon>
    </lineage>
</organism>
<dbReference type="Pfam" id="PF08889">
    <property type="entry name" value="WbqC"/>
    <property type="match status" value="1"/>
</dbReference>
<reference evidence="1" key="2">
    <citation type="submission" date="2021-01" db="EMBL/GenBank/DDBJ databases">
        <authorList>
            <person name="Hahn C.R."/>
            <person name="Youssef N.H."/>
            <person name="Elshahed M."/>
        </authorList>
    </citation>
    <scope>NUCLEOTIDE SEQUENCE</scope>
    <source>
        <strain evidence="1">Zod_Metabat.24</strain>
    </source>
</reference>
<reference evidence="1" key="1">
    <citation type="journal article" date="2021" name="Environ. Microbiol.">
        <title>Genomic characterization of three novel Desulfobacterota classes expand the metabolic and phylogenetic diversity of the phylum.</title>
        <authorList>
            <person name="Murphy C.L."/>
            <person name="Biggerstaff J."/>
            <person name="Eichhorn A."/>
            <person name="Ewing E."/>
            <person name="Shahan R."/>
            <person name="Soriano D."/>
            <person name="Stewart S."/>
            <person name="VanMol K."/>
            <person name="Walker R."/>
            <person name="Walters P."/>
            <person name="Elshahed M.S."/>
            <person name="Youssef N.H."/>
        </authorList>
    </citation>
    <scope>NUCLEOTIDE SEQUENCE</scope>
    <source>
        <strain evidence="1">Zod_Metabat.24</strain>
    </source>
</reference>
<comment type="caution">
    <text evidence="1">The sequence shown here is derived from an EMBL/GenBank/DDBJ whole genome shotgun (WGS) entry which is preliminary data.</text>
</comment>
<accession>A0A9D8KFW1</accession>
<dbReference type="InterPro" id="IPR014985">
    <property type="entry name" value="WbqC"/>
</dbReference>
<dbReference type="AlphaFoldDB" id="A0A9D8KFW1"/>
<name>A0A9D8KFW1_9DELT</name>
<gene>
    <name evidence="1" type="ORF">JW984_08840</name>
</gene>
<dbReference type="EMBL" id="JAFGIX010000046">
    <property type="protein sequence ID" value="MBN1573285.1"/>
    <property type="molecule type" value="Genomic_DNA"/>
</dbReference>
<dbReference type="Proteomes" id="UP000809273">
    <property type="component" value="Unassembled WGS sequence"/>
</dbReference>
<evidence type="ECO:0000313" key="2">
    <source>
        <dbReference type="Proteomes" id="UP000809273"/>
    </source>
</evidence>
<protein>
    <submittedName>
        <fullName evidence="1">WbqC family protein</fullName>
    </submittedName>
</protein>
<proteinExistence type="predicted"/>